<dbReference type="OrthoDB" id="8595864at2"/>
<dbReference type="AlphaFoldDB" id="A0A2U1CRU2"/>
<gene>
    <name evidence="1" type="ORF">C7440_1033</name>
</gene>
<reference evidence="1 2" key="1">
    <citation type="submission" date="2018-04" db="EMBL/GenBank/DDBJ databases">
        <title>Genomic Encyclopedia of Type Strains, Phase IV (KMG-IV): sequencing the most valuable type-strain genomes for metagenomic binning, comparative biology and taxonomic classification.</title>
        <authorList>
            <person name="Goeker M."/>
        </authorList>
    </citation>
    <scope>NUCLEOTIDE SEQUENCE [LARGE SCALE GENOMIC DNA]</scope>
    <source>
        <strain evidence="1 2">DSM 10065</strain>
    </source>
</reference>
<name>A0A2U1CRU2_9BURK</name>
<sequence>MQVKSQKTKLALMAHYVDQWRERAGSRETVAVAIVETHVAAGFNTRAKLHFDTQGDAFTLAKNAADRIFRWLDDKTKDGNFMPPNFEDSILLAMPEDLRLGYLNEWLRLFGMAAKGLHDSSESATPSQLLPGLIKESSEATLALASLPEDPTTAQLDAADLEFAEAIEELRKGRAALQAKRKLRAVA</sequence>
<evidence type="ECO:0008006" key="3">
    <source>
        <dbReference type="Google" id="ProtNLM"/>
    </source>
</evidence>
<evidence type="ECO:0000313" key="1">
    <source>
        <dbReference type="EMBL" id="PVY68622.1"/>
    </source>
</evidence>
<dbReference type="Proteomes" id="UP000246145">
    <property type="component" value="Unassembled WGS sequence"/>
</dbReference>
<dbReference type="RefSeq" id="WP_116517684.1">
    <property type="nucleotide sequence ID" value="NZ_JACCEX010000001.1"/>
</dbReference>
<evidence type="ECO:0000313" key="2">
    <source>
        <dbReference type="Proteomes" id="UP000246145"/>
    </source>
</evidence>
<protein>
    <recommendedName>
        <fullName evidence="3">Bacterial toxin YdaT domain-containing protein</fullName>
    </recommendedName>
</protein>
<keyword evidence="2" id="KW-1185">Reference proteome</keyword>
<comment type="caution">
    <text evidence="1">The sequence shown here is derived from an EMBL/GenBank/DDBJ whole genome shotgun (WGS) entry which is preliminary data.</text>
</comment>
<accession>A0A2U1CRU2</accession>
<dbReference type="InterPro" id="IPR037042">
    <property type="entry name" value="YdaT-like_sf"/>
</dbReference>
<dbReference type="EMBL" id="QEKO01000001">
    <property type="protein sequence ID" value="PVY68622.1"/>
    <property type="molecule type" value="Genomic_DNA"/>
</dbReference>
<organism evidence="1 2">
    <name type="scientific">Pusillimonas noertemannii</name>
    <dbReference type="NCBI Taxonomy" id="305977"/>
    <lineage>
        <taxon>Bacteria</taxon>
        <taxon>Pseudomonadati</taxon>
        <taxon>Pseudomonadota</taxon>
        <taxon>Betaproteobacteria</taxon>
        <taxon>Burkholderiales</taxon>
        <taxon>Alcaligenaceae</taxon>
        <taxon>Pusillimonas</taxon>
    </lineage>
</organism>
<proteinExistence type="predicted"/>
<dbReference type="Gene3D" id="1.10.3600.10">
    <property type="entry name" value="Putative bacterial toxin ydaT"/>
    <property type="match status" value="1"/>
</dbReference>